<keyword evidence="1" id="KW-1133">Transmembrane helix</keyword>
<keyword evidence="1" id="KW-0812">Transmembrane</keyword>
<organism evidence="2">
    <name type="scientific">Anopheles braziliensis</name>
    <dbReference type="NCBI Taxonomy" id="58242"/>
    <lineage>
        <taxon>Eukaryota</taxon>
        <taxon>Metazoa</taxon>
        <taxon>Ecdysozoa</taxon>
        <taxon>Arthropoda</taxon>
        <taxon>Hexapoda</taxon>
        <taxon>Insecta</taxon>
        <taxon>Pterygota</taxon>
        <taxon>Neoptera</taxon>
        <taxon>Endopterygota</taxon>
        <taxon>Diptera</taxon>
        <taxon>Nematocera</taxon>
        <taxon>Culicoidea</taxon>
        <taxon>Culicidae</taxon>
        <taxon>Anophelinae</taxon>
        <taxon>Anopheles</taxon>
    </lineage>
</organism>
<evidence type="ECO:0000313" key="2">
    <source>
        <dbReference type="EMBL" id="MBW29501.1"/>
    </source>
</evidence>
<reference evidence="2" key="1">
    <citation type="submission" date="2018-01" db="EMBL/GenBank/DDBJ databases">
        <title>An insight into the sialome of Amazonian anophelines.</title>
        <authorList>
            <person name="Ribeiro J.M."/>
            <person name="Scarpassa V."/>
            <person name="Calvo E."/>
        </authorList>
    </citation>
    <scope>NUCLEOTIDE SEQUENCE</scope>
    <source>
        <tissue evidence="2">Salivary glands</tissue>
    </source>
</reference>
<evidence type="ECO:0000256" key="1">
    <source>
        <dbReference type="SAM" id="Phobius"/>
    </source>
</evidence>
<proteinExistence type="predicted"/>
<keyword evidence="1" id="KW-0472">Membrane</keyword>
<sequence length="90" mass="10254">MLLLLYLLLLLLLLVLVLMLLVRAWMEHFVAFLFTLQLRQLVVAIPCFTLLIAIAMLPRIARCRRGPLDLRTIPDGFGKVFAIARTRPGP</sequence>
<dbReference type="AlphaFoldDB" id="A0A2M3ZLU1"/>
<name>A0A2M3ZLU1_9DIPT</name>
<feature type="transmembrane region" description="Helical" evidence="1">
    <location>
        <begin position="40"/>
        <end position="61"/>
    </location>
</feature>
<dbReference type="EMBL" id="GGFM01008750">
    <property type="protein sequence ID" value="MBW29501.1"/>
    <property type="molecule type" value="Transcribed_RNA"/>
</dbReference>
<accession>A0A2M3ZLU1</accession>
<protein>
    <submittedName>
        <fullName evidence="2">Uncharacterized protein</fullName>
    </submittedName>
</protein>